<gene>
    <name evidence="1" type="ORF">JOC54_003320</name>
</gene>
<dbReference type="Proteomes" id="UP001179280">
    <property type="component" value="Unassembled WGS sequence"/>
</dbReference>
<reference evidence="1" key="1">
    <citation type="submission" date="2021-01" db="EMBL/GenBank/DDBJ databases">
        <title>Genomic Encyclopedia of Type Strains, Phase IV (KMG-IV): sequencing the most valuable type-strain genomes for metagenomic binning, comparative biology and taxonomic classification.</title>
        <authorList>
            <person name="Goeker M."/>
        </authorList>
    </citation>
    <scope>NUCLEOTIDE SEQUENCE</scope>
    <source>
        <strain evidence="1">DSM 21943</strain>
    </source>
</reference>
<protein>
    <submittedName>
        <fullName evidence="1">Uncharacterized protein</fullName>
    </submittedName>
</protein>
<sequence length="43" mass="5173">MTVDWGSQINYLKATRDLYYNDDYLAFLVKNVCTEYENNNRDC</sequence>
<dbReference type="EMBL" id="JAFBCV010000011">
    <property type="protein sequence ID" value="MBM7840040.1"/>
    <property type="molecule type" value="Genomic_DNA"/>
</dbReference>
<keyword evidence="2" id="KW-1185">Reference proteome</keyword>
<proteinExistence type="predicted"/>
<comment type="caution">
    <text evidence="1">The sequence shown here is derived from an EMBL/GenBank/DDBJ whole genome shotgun (WGS) entry which is preliminary data.</text>
</comment>
<name>A0ABS2SWY2_9BACI</name>
<evidence type="ECO:0000313" key="1">
    <source>
        <dbReference type="EMBL" id="MBM7840040.1"/>
    </source>
</evidence>
<accession>A0ABS2SWY2</accession>
<evidence type="ECO:0000313" key="2">
    <source>
        <dbReference type="Proteomes" id="UP001179280"/>
    </source>
</evidence>
<organism evidence="1 2">
    <name type="scientific">Shouchella xiaoxiensis</name>
    <dbReference type="NCBI Taxonomy" id="766895"/>
    <lineage>
        <taxon>Bacteria</taxon>
        <taxon>Bacillati</taxon>
        <taxon>Bacillota</taxon>
        <taxon>Bacilli</taxon>
        <taxon>Bacillales</taxon>
        <taxon>Bacillaceae</taxon>
        <taxon>Shouchella</taxon>
    </lineage>
</organism>